<dbReference type="OrthoDB" id="5317598at2"/>
<keyword evidence="3" id="KW-1185">Reference proteome</keyword>
<accession>V8CD84</accession>
<gene>
    <name evidence="2" type="ORF">HMPREF2086_00289</name>
</gene>
<feature type="region of interest" description="Disordered" evidence="1">
    <location>
        <begin position="50"/>
        <end position="158"/>
    </location>
</feature>
<feature type="compositionally biased region" description="Low complexity" evidence="1">
    <location>
        <begin position="93"/>
        <end position="102"/>
    </location>
</feature>
<evidence type="ECO:0000256" key="1">
    <source>
        <dbReference type="SAM" id="MobiDB-lite"/>
    </source>
</evidence>
<proteinExistence type="predicted"/>
<dbReference type="AlphaFoldDB" id="V8CD84"/>
<dbReference type="Proteomes" id="UP000018731">
    <property type="component" value="Unassembled WGS sequence"/>
</dbReference>
<feature type="compositionally biased region" description="Low complexity" evidence="1">
    <location>
        <begin position="51"/>
        <end position="78"/>
    </location>
</feature>
<dbReference type="HOGENOM" id="CLU_437287_0_0_7"/>
<comment type="caution">
    <text evidence="2">The sequence shown here is derived from an EMBL/GenBank/DDBJ whole genome shotgun (WGS) entry which is preliminary data.</text>
</comment>
<reference evidence="2 3" key="1">
    <citation type="journal article" date="2014" name="Genome Announc.">
        <title>Draft genome sequences of six enterohepatic helicobacter species isolated from humans and one from rhesus macaques.</title>
        <authorList>
            <person name="Shen Z."/>
            <person name="Sheh A."/>
            <person name="Young S.K."/>
            <person name="Abouelliel A."/>
            <person name="Ward D.V."/>
            <person name="Earl A.M."/>
            <person name="Fox J.G."/>
        </authorList>
    </citation>
    <scope>NUCLEOTIDE SEQUENCE [LARGE SCALE GENOMIC DNA]</scope>
    <source>
        <strain evidence="2 3">MIT 99-5501</strain>
    </source>
</reference>
<dbReference type="RefSeq" id="WP_023926957.1">
    <property type="nucleotide sequence ID" value="NZ_KI669454.1"/>
</dbReference>
<sequence length="625" mass="69425">MPNTQKEVASQKDIASVVFMRFVVFLASLAFVVGLGTNAKATQATQENTIQASSAKQQESSSKKSSLQESSQQESNSQDFSLQDSQNISQNLSQSTQAQESQEAQDDTQSKLNAHKESKKSQSPSQQKAWNVLHSRKKVPNKPQFGSIHASEQAEQSSRFEYKPFDSAPDYETNFYTDSARKIQTQQTQPYFELGKFLRLENIEISSFTTYASIRSQMLSPVLGDRFESGYSALFARFTFETPKLAGIYLGGTLSALAHLSDIGRKNVDRGTPEIISLFINNDEAKDIFLTSDKAHIAGLYVGVLNKSETLGVRIGRYGARYEWLGDYLEGGEIYGHISGVRLAFGGFYRQSYANPSENSAFGHIKRLYEAYQGYDLKMNFYADANYESENLQARIYANYLHSLYAVAGFKLDFATKELAKDTNFSFLLHANFVTAGVQEPYSALNYRECGGNNFTAHQAAANAGLVCYKKNSFKNGFGELNGGMLHLEGRAHFGGLTLAAGYVGNDKNGATDLLPIYADNNPLEYNTYIYGEGGQSGYVRIDYRRAGKKAIKEFGGFIGYGRSVFFPNGSLENSHFSNQAVGELELSLANIHLHLTVAYIDEWAKPNSMQSKSLISKLWLGYMF</sequence>
<organism evidence="2 3">
    <name type="scientific">Helicobacter macacae MIT 99-5501</name>
    <dbReference type="NCBI Taxonomy" id="1357400"/>
    <lineage>
        <taxon>Bacteria</taxon>
        <taxon>Pseudomonadati</taxon>
        <taxon>Campylobacterota</taxon>
        <taxon>Epsilonproteobacteria</taxon>
        <taxon>Campylobacterales</taxon>
        <taxon>Helicobacteraceae</taxon>
        <taxon>Helicobacter</taxon>
    </lineage>
</organism>
<feature type="compositionally biased region" description="Polar residues" evidence="1">
    <location>
        <begin position="79"/>
        <end position="92"/>
    </location>
</feature>
<dbReference type="EMBL" id="AZJI01000001">
    <property type="protein sequence ID" value="ETD24955.1"/>
    <property type="molecule type" value="Genomic_DNA"/>
</dbReference>
<name>V8CD84_9HELI</name>
<protein>
    <recommendedName>
        <fullName evidence="4">Outer membrane protein</fullName>
    </recommendedName>
</protein>
<evidence type="ECO:0000313" key="3">
    <source>
        <dbReference type="Proteomes" id="UP000018731"/>
    </source>
</evidence>
<evidence type="ECO:0008006" key="4">
    <source>
        <dbReference type="Google" id="ProtNLM"/>
    </source>
</evidence>
<evidence type="ECO:0000313" key="2">
    <source>
        <dbReference type="EMBL" id="ETD24955.1"/>
    </source>
</evidence>
<dbReference type="PATRIC" id="fig|1357400.3.peg.400"/>